<organism evidence="10 11">
    <name type="scientific">Candidatus Lloydbacteria bacterium RIFCSPHIGHO2_01_FULL_41_20</name>
    <dbReference type="NCBI Taxonomy" id="1798657"/>
    <lineage>
        <taxon>Bacteria</taxon>
        <taxon>Candidatus Lloydiibacteriota</taxon>
    </lineage>
</organism>
<comment type="caution">
    <text evidence="10">The sequence shown here is derived from an EMBL/GenBank/DDBJ whole genome shotgun (WGS) entry which is preliminary data.</text>
</comment>
<dbReference type="Gene3D" id="3.30.420.40">
    <property type="match status" value="2"/>
</dbReference>
<accession>A0A1G2CSX2</accession>
<keyword evidence="1 8" id="KW-0963">Cytoplasm</keyword>
<sequence length="390" mass="43321">MKILSIETSCDETAISIIDVQTKKKVVIFEVLGNVLLSQAKLHAKYGGIFPMMAKREHSKALIPLLVEVLGEAGMLKKKNSTIGKKEKSHLGKILAREPKLLEKFLKFIPIIEKLEIDRIAVTSGPGLEPALWVGINFALALSYIWRIPIIPINHMEGHIFASMMQKYEKLQVTSYELQIPKFPILALLISGGHTELVLAKKFGNYKVIGATRDDAVGEAFDKVARMLGLTYPGGPEISRLAKTGKINSLVVLPRPMITSKDFDFSFSGLKTAVLYLIKKIGRLTPQKKADIAREFENAVTEVLIYKTFGALKKNKAKTLLLGGGVSANEKIRKEFRQEIKKNYSKVKLYLPESTLTTDNALMIAVTAYFKKIPKTKLPPLIKADGNLGF</sequence>
<feature type="binding site" evidence="8">
    <location>
        <position position="155"/>
    </location>
    <ligand>
        <name>Fe cation</name>
        <dbReference type="ChEBI" id="CHEBI:24875"/>
    </ligand>
</feature>
<evidence type="ECO:0000256" key="3">
    <source>
        <dbReference type="ARBA" id="ARBA00022694"/>
    </source>
</evidence>
<name>A0A1G2CSX2_9BACT</name>
<keyword evidence="5 8" id="KW-0408">Iron</keyword>
<evidence type="ECO:0000256" key="6">
    <source>
        <dbReference type="ARBA" id="ARBA00023315"/>
    </source>
</evidence>
<keyword evidence="2 8" id="KW-0808">Transferase</keyword>
<dbReference type="NCBIfam" id="TIGR00329">
    <property type="entry name" value="gcp_kae1"/>
    <property type="match status" value="1"/>
</dbReference>
<evidence type="ECO:0000256" key="7">
    <source>
        <dbReference type="ARBA" id="ARBA00048117"/>
    </source>
</evidence>
<feature type="binding site" evidence="8">
    <location>
        <position position="235"/>
    </location>
    <ligand>
        <name>substrate</name>
    </ligand>
</feature>
<protein>
    <recommendedName>
        <fullName evidence="8">tRNA N6-adenosine threonylcarbamoyltransferase</fullName>
        <ecNumber evidence="8">2.3.1.234</ecNumber>
    </recommendedName>
    <alternativeName>
        <fullName evidence="8">N6-L-threonylcarbamoyladenine synthase</fullName>
        <shortName evidence="8">t(6)A synthase</shortName>
    </alternativeName>
    <alternativeName>
        <fullName evidence="8">t(6)A37 threonylcarbamoyladenosine biosynthesis protein TsaD</fullName>
    </alternativeName>
    <alternativeName>
        <fullName evidence="8">tRNA threonylcarbamoyladenosine biosynthesis protein TsaD</fullName>
    </alternativeName>
</protein>
<comment type="catalytic activity">
    <reaction evidence="7 8">
        <text>L-threonylcarbamoyladenylate + adenosine(37) in tRNA = N(6)-L-threonylcarbamoyladenosine(37) in tRNA + AMP + H(+)</text>
        <dbReference type="Rhea" id="RHEA:37059"/>
        <dbReference type="Rhea" id="RHEA-COMP:10162"/>
        <dbReference type="Rhea" id="RHEA-COMP:10163"/>
        <dbReference type="ChEBI" id="CHEBI:15378"/>
        <dbReference type="ChEBI" id="CHEBI:73682"/>
        <dbReference type="ChEBI" id="CHEBI:74411"/>
        <dbReference type="ChEBI" id="CHEBI:74418"/>
        <dbReference type="ChEBI" id="CHEBI:456215"/>
        <dbReference type="EC" id="2.3.1.234"/>
    </reaction>
</comment>
<proteinExistence type="inferred from homology"/>
<dbReference type="InterPro" id="IPR043129">
    <property type="entry name" value="ATPase_NBD"/>
</dbReference>
<dbReference type="Pfam" id="PF00814">
    <property type="entry name" value="TsaD"/>
    <property type="match status" value="2"/>
</dbReference>
<feature type="domain" description="Gcp-like" evidence="9">
    <location>
        <begin position="112"/>
        <end position="365"/>
    </location>
</feature>
<dbReference type="FunFam" id="3.30.420.40:FF:000040">
    <property type="entry name" value="tRNA N6-adenosine threonylcarbamoyltransferase"/>
    <property type="match status" value="1"/>
</dbReference>
<feature type="binding site" evidence="8">
    <location>
        <position position="222"/>
    </location>
    <ligand>
        <name>substrate</name>
    </ligand>
</feature>
<dbReference type="GO" id="GO:0061711">
    <property type="term" value="F:tRNA N(6)-L-threonylcarbamoyladenine synthase activity"/>
    <property type="evidence" value="ECO:0007669"/>
    <property type="project" value="UniProtKB-EC"/>
</dbReference>
<dbReference type="PRINTS" id="PR00789">
    <property type="entry name" value="OSIALOPTASE"/>
</dbReference>
<dbReference type="InterPro" id="IPR022450">
    <property type="entry name" value="TsaD"/>
</dbReference>
<dbReference type="AlphaFoldDB" id="A0A1G2CSX2"/>
<dbReference type="GO" id="GO:0002949">
    <property type="term" value="P:tRNA threonylcarbamoyladenosine modification"/>
    <property type="evidence" value="ECO:0007669"/>
    <property type="project" value="UniProtKB-UniRule"/>
</dbReference>
<feature type="binding site" evidence="8">
    <location>
        <begin position="189"/>
        <end position="193"/>
    </location>
    <ligand>
        <name>substrate</name>
    </ligand>
</feature>
<feature type="domain" description="Gcp-like" evidence="9">
    <location>
        <begin position="30"/>
        <end position="79"/>
    </location>
</feature>
<keyword evidence="3 8" id="KW-0819">tRNA processing</keyword>
<feature type="binding site" evidence="8">
    <location>
        <position position="359"/>
    </location>
    <ligand>
        <name>Fe cation</name>
        <dbReference type="ChEBI" id="CHEBI:24875"/>
    </ligand>
</feature>
<gene>
    <name evidence="8" type="primary">tsaD</name>
    <name evidence="10" type="ORF">A2648_01500</name>
</gene>
<comment type="caution">
    <text evidence="8">Lacks conserved residue(s) required for the propagation of feature annotation.</text>
</comment>
<dbReference type="PANTHER" id="PTHR11735">
    <property type="entry name" value="TRNA N6-ADENOSINE THREONYLCARBAMOYLTRANSFERASE"/>
    <property type="match status" value="1"/>
</dbReference>
<evidence type="ECO:0000256" key="1">
    <source>
        <dbReference type="ARBA" id="ARBA00022490"/>
    </source>
</evidence>
<keyword evidence="4 8" id="KW-0479">Metal-binding</keyword>
<dbReference type="EMBL" id="MHLH01000005">
    <property type="protein sequence ID" value="OGZ04495.1"/>
    <property type="molecule type" value="Genomic_DNA"/>
</dbReference>
<evidence type="ECO:0000256" key="2">
    <source>
        <dbReference type="ARBA" id="ARBA00022679"/>
    </source>
</evidence>
<dbReference type="HAMAP" id="MF_01445">
    <property type="entry name" value="TsaD"/>
    <property type="match status" value="1"/>
</dbReference>
<feature type="binding site" evidence="8">
    <location>
        <position position="329"/>
    </location>
    <ligand>
        <name>substrate</name>
    </ligand>
</feature>
<dbReference type="SUPFAM" id="SSF53067">
    <property type="entry name" value="Actin-like ATPase domain"/>
    <property type="match status" value="2"/>
</dbReference>
<comment type="subcellular location">
    <subcellularLocation>
        <location evidence="8">Cytoplasm</location>
    </subcellularLocation>
</comment>
<reference evidence="10 11" key="1">
    <citation type="journal article" date="2016" name="Nat. Commun.">
        <title>Thousands of microbial genomes shed light on interconnected biogeochemical processes in an aquifer system.</title>
        <authorList>
            <person name="Anantharaman K."/>
            <person name="Brown C.T."/>
            <person name="Hug L.A."/>
            <person name="Sharon I."/>
            <person name="Castelle C.J."/>
            <person name="Probst A.J."/>
            <person name="Thomas B.C."/>
            <person name="Singh A."/>
            <person name="Wilkins M.J."/>
            <person name="Karaoz U."/>
            <person name="Brodie E.L."/>
            <person name="Williams K.H."/>
            <person name="Hubbard S.S."/>
            <person name="Banfield J.F."/>
        </authorList>
    </citation>
    <scope>NUCLEOTIDE SEQUENCE [LARGE SCALE GENOMIC DNA]</scope>
</reference>
<evidence type="ECO:0000256" key="5">
    <source>
        <dbReference type="ARBA" id="ARBA00023004"/>
    </source>
</evidence>
<evidence type="ECO:0000313" key="11">
    <source>
        <dbReference type="Proteomes" id="UP000178841"/>
    </source>
</evidence>
<evidence type="ECO:0000256" key="8">
    <source>
        <dbReference type="HAMAP-Rule" id="MF_01445"/>
    </source>
</evidence>
<comment type="function">
    <text evidence="8">Required for the formation of a threonylcarbamoyl group on adenosine at position 37 (t(6)A37) in tRNAs that read codons beginning with adenine. Is involved in the transfer of the threonylcarbamoyl moiety of threonylcarbamoyl-AMP (TC-AMP) to the N6 group of A37, together with TsaE and TsaB. TsaD likely plays a direct catalytic role in this reaction.</text>
</comment>
<feature type="binding site" evidence="8">
    <location>
        <position position="159"/>
    </location>
    <ligand>
        <name>Fe cation</name>
        <dbReference type="ChEBI" id="CHEBI:24875"/>
    </ligand>
</feature>
<keyword evidence="6 8" id="KW-0012">Acyltransferase</keyword>
<dbReference type="PANTHER" id="PTHR11735:SF6">
    <property type="entry name" value="TRNA N6-ADENOSINE THREONYLCARBAMOYLTRANSFERASE, MITOCHONDRIAL"/>
    <property type="match status" value="1"/>
</dbReference>
<dbReference type="STRING" id="1798657.A2648_01500"/>
<evidence type="ECO:0000259" key="9">
    <source>
        <dbReference type="Pfam" id="PF00814"/>
    </source>
</evidence>
<dbReference type="GO" id="GO:0005506">
    <property type="term" value="F:iron ion binding"/>
    <property type="evidence" value="ECO:0007669"/>
    <property type="project" value="UniProtKB-UniRule"/>
</dbReference>
<evidence type="ECO:0000256" key="4">
    <source>
        <dbReference type="ARBA" id="ARBA00022723"/>
    </source>
</evidence>
<comment type="similarity">
    <text evidence="8">Belongs to the KAE1 / TsaD family.</text>
</comment>
<comment type="cofactor">
    <cofactor evidence="8">
        <name>Fe(2+)</name>
        <dbReference type="ChEBI" id="CHEBI:29033"/>
    </cofactor>
    <text evidence="8">Binds 1 Fe(2+) ion per subunit.</text>
</comment>
<dbReference type="Proteomes" id="UP000178841">
    <property type="component" value="Unassembled WGS sequence"/>
</dbReference>
<dbReference type="EC" id="2.3.1.234" evidence="8"/>
<evidence type="ECO:0000313" key="10">
    <source>
        <dbReference type="EMBL" id="OGZ04495.1"/>
    </source>
</evidence>
<dbReference type="GO" id="GO:0005737">
    <property type="term" value="C:cytoplasm"/>
    <property type="evidence" value="ECO:0007669"/>
    <property type="project" value="UniProtKB-SubCell"/>
</dbReference>
<dbReference type="InterPro" id="IPR000905">
    <property type="entry name" value="Gcp-like_dom"/>
</dbReference>
<dbReference type="InterPro" id="IPR017861">
    <property type="entry name" value="KAE1/TsaD"/>
</dbReference>